<accession>A0ABS6RZM3</accession>
<keyword evidence="3" id="KW-1185">Reference proteome</keyword>
<protein>
    <submittedName>
        <fullName evidence="2">CRISPR system precrRNA processing endoribonuclease RAMP protein Cas6</fullName>
    </submittedName>
</protein>
<dbReference type="EMBL" id="JABXWD010000114">
    <property type="protein sequence ID" value="MBV6341508.1"/>
    <property type="molecule type" value="Genomic_DNA"/>
</dbReference>
<sequence length="205" mass="23639">MIGKAGQYLPYFILAFIELGKIGLGAGRGKYILINVSDDKRTVYNIDDGHINPGLPEELHISETFGFAKSPHRDLKLRFITPVRILFNRDMVVKLEFHILLRALMRRIYLLHCFHCKEPELLWNHKEIIDNAAYVSILEDKLEWWDWQRYSSRQKTHMKMGGLTGTITYRGDIEPFYSIVKAGEVLHVGKGTSFGLGKYTVANQL</sequence>
<dbReference type="InterPro" id="IPR019267">
    <property type="entry name" value="CRISPR-assoc_Cas6_C"/>
</dbReference>
<proteinExistence type="predicted"/>
<feature type="domain" description="CRISPR-associated protein Cas6 C-terminal" evidence="1">
    <location>
        <begin position="77"/>
        <end position="199"/>
    </location>
</feature>
<evidence type="ECO:0000313" key="2">
    <source>
        <dbReference type="EMBL" id="MBV6341508.1"/>
    </source>
</evidence>
<name>A0ABS6RZM3_9BACT</name>
<evidence type="ECO:0000259" key="1">
    <source>
        <dbReference type="Pfam" id="PF10040"/>
    </source>
</evidence>
<reference evidence="2 3" key="1">
    <citation type="journal article" date="2020" name="J Geophys Res Biogeosci">
        <title>Magnetotaxis as an Adaptation to Enable Bacterial Shuttling of Microbial Sulfur and Sulfur Cycling Across Aquatic Oxic#Anoxic Interfaces.</title>
        <authorList>
            <person name="Li J."/>
            <person name="Liu P."/>
            <person name="Wang J."/>
            <person name="Roberts A.P."/>
            <person name="Pan Y."/>
        </authorList>
    </citation>
    <scope>NUCLEOTIDE SEQUENCE [LARGE SCALE GENOMIC DNA]</scope>
    <source>
        <strain evidence="2 3">MYR-1_YQ</strain>
    </source>
</reference>
<comment type="caution">
    <text evidence="2">The sequence shown here is derived from an EMBL/GenBank/DDBJ whole genome shotgun (WGS) entry which is preliminary data.</text>
</comment>
<dbReference type="Pfam" id="PF10040">
    <property type="entry name" value="CRISPR_Cas6"/>
    <property type="match status" value="1"/>
</dbReference>
<dbReference type="Proteomes" id="UP001196980">
    <property type="component" value="Unassembled WGS sequence"/>
</dbReference>
<organism evidence="2 3">
    <name type="scientific">Candidatus Magnetobacterium casense</name>
    <dbReference type="NCBI Taxonomy" id="1455061"/>
    <lineage>
        <taxon>Bacteria</taxon>
        <taxon>Pseudomonadati</taxon>
        <taxon>Nitrospirota</taxon>
        <taxon>Thermodesulfovibrionia</taxon>
        <taxon>Thermodesulfovibrionales</taxon>
        <taxon>Candidatus Magnetobacteriaceae</taxon>
        <taxon>Candidatus Magnetobacterium</taxon>
    </lineage>
</organism>
<evidence type="ECO:0000313" key="3">
    <source>
        <dbReference type="Proteomes" id="UP001196980"/>
    </source>
</evidence>
<gene>
    <name evidence="2" type="primary">cas6</name>
    <name evidence="2" type="ORF">HWQ67_07915</name>
</gene>
<dbReference type="RefSeq" id="WP_218252143.1">
    <property type="nucleotide sequence ID" value="NZ_JABXWD010000114.1"/>
</dbReference>